<feature type="compositionally biased region" description="Basic residues" evidence="1">
    <location>
        <begin position="73"/>
        <end position="83"/>
    </location>
</feature>
<feature type="region of interest" description="Disordered" evidence="1">
    <location>
        <begin position="64"/>
        <end position="120"/>
    </location>
</feature>
<keyword evidence="3" id="KW-1185">Reference proteome</keyword>
<name>A0A9X3ELK3_9BACT</name>
<dbReference type="Proteomes" id="UP001150924">
    <property type="component" value="Unassembled WGS sequence"/>
</dbReference>
<dbReference type="RefSeq" id="WP_267768326.1">
    <property type="nucleotide sequence ID" value="NZ_JAPNKE010000002.1"/>
</dbReference>
<evidence type="ECO:0000313" key="2">
    <source>
        <dbReference type="EMBL" id="MCY1006242.1"/>
    </source>
</evidence>
<dbReference type="AlphaFoldDB" id="A0A9X3ELK3"/>
<accession>A0A9X3ELK3</accession>
<organism evidence="2 3">
    <name type="scientific">Nannocystis pusilla</name>
    <dbReference type="NCBI Taxonomy" id="889268"/>
    <lineage>
        <taxon>Bacteria</taxon>
        <taxon>Pseudomonadati</taxon>
        <taxon>Myxococcota</taxon>
        <taxon>Polyangia</taxon>
        <taxon>Nannocystales</taxon>
        <taxon>Nannocystaceae</taxon>
        <taxon>Nannocystis</taxon>
    </lineage>
</organism>
<evidence type="ECO:0000256" key="1">
    <source>
        <dbReference type="SAM" id="MobiDB-lite"/>
    </source>
</evidence>
<protein>
    <submittedName>
        <fullName evidence="2">Uncharacterized protein</fullName>
    </submittedName>
</protein>
<gene>
    <name evidence="2" type="ORF">OV079_11855</name>
</gene>
<sequence>MPRRALLLSTLVAACAGEPQVEVLTRSSADTLQAQAWADRFELWFAQAAALADGELDAAVAELPVDEPELARAPKRRRPRRRASPMGQVPRNRNFPTGSMRQVSRASRSRRRPPPTSSRG</sequence>
<dbReference type="EMBL" id="JAPNKE010000002">
    <property type="protein sequence ID" value="MCY1006242.1"/>
    <property type="molecule type" value="Genomic_DNA"/>
</dbReference>
<proteinExistence type="predicted"/>
<reference evidence="2" key="1">
    <citation type="submission" date="2022-11" db="EMBL/GenBank/DDBJ databases">
        <title>Minimal conservation of predation-associated metabolite biosynthetic gene clusters underscores biosynthetic potential of Myxococcota including descriptions for ten novel species: Archangium lansinium sp. nov., Myxococcus landrumus sp. nov., Nannocystis bai.</title>
        <authorList>
            <person name="Ahearne A."/>
            <person name="Stevens C."/>
            <person name="Phillips K."/>
        </authorList>
    </citation>
    <scope>NUCLEOTIDE SEQUENCE</scope>
    <source>
        <strain evidence="2">Na p29</strain>
    </source>
</reference>
<evidence type="ECO:0000313" key="3">
    <source>
        <dbReference type="Proteomes" id="UP001150924"/>
    </source>
</evidence>
<comment type="caution">
    <text evidence="2">The sequence shown here is derived from an EMBL/GenBank/DDBJ whole genome shotgun (WGS) entry which is preliminary data.</text>
</comment>
<dbReference type="PROSITE" id="PS51257">
    <property type="entry name" value="PROKAR_LIPOPROTEIN"/>
    <property type="match status" value="1"/>
</dbReference>